<dbReference type="EMBL" id="JAAARO010000003">
    <property type="protein sequence ID" value="KAF5750234.1"/>
    <property type="molecule type" value="Genomic_DNA"/>
</dbReference>
<gene>
    <name evidence="4" type="ORF">HS088_TW03G00567</name>
</gene>
<keyword evidence="2" id="KW-0819">tRNA processing</keyword>
<feature type="domain" description="tRNA-splicing endonuclease subunit Sen54 N-terminal" evidence="3">
    <location>
        <begin position="45"/>
        <end position="103"/>
    </location>
</feature>
<keyword evidence="5" id="KW-1185">Reference proteome</keyword>
<evidence type="ECO:0000313" key="4">
    <source>
        <dbReference type="EMBL" id="KAF5750234.1"/>
    </source>
</evidence>
<dbReference type="InterPro" id="IPR024336">
    <property type="entry name" value="tRNA_splic_suSen54_N"/>
</dbReference>
<accession>A0A7J7DVP8</accession>
<evidence type="ECO:0000259" key="3">
    <source>
        <dbReference type="Pfam" id="PF12928"/>
    </source>
</evidence>
<dbReference type="InterPro" id="IPR024337">
    <property type="entry name" value="tRNA_splic_suSen54"/>
</dbReference>
<evidence type="ECO:0000256" key="1">
    <source>
        <dbReference type="ARBA" id="ARBA00005736"/>
    </source>
</evidence>
<dbReference type="FunCoup" id="A0A7J7DVP8">
    <property type="interactions" value="227"/>
</dbReference>
<dbReference type="GO" id="GO:0004519">
    <property type="term" value="F:endonuclease activity"/>
    <property type="evidence" value="ECO:0007669"/>
    <property type="project" value="UniProtKB-KW"/>
</dbReference>
<dbReference type="AlphaFoldDB" id="A0A7J7DVP8"/>
<dbReference type="InParanoid" id="A0A7J7DVP8"/>
<dbReference type="GO" id="GO:0000214">
    <property type="term" value="C:tRNA-intron endonuclease complex"/>
    <property type="evidence" value="ECO:0007669"/>
    <property type="project" value="TreeGrafter"/>
</dbReference>
<sequence>MEAQDHWERSSGEEISDGEVNFRDTNDVCDDDDLYYTSGSGCPSKLQFRRDVSKARWNQKMRVAEVLEKKGKMWTTTGIVRGGRTYCFLEETLFLAEIGAMRLVDDSDTCLTLKDIYEKVAEGNIGCCYDFFQVYKQLKSLGYIVGRHGVPWTFRSSKSTSASHSLKEEDSIVELFSNMRVNESLRPSFDVYHPNSRFRKSAPGDPSFVLCLASGSPPSKAEIQVLEKQCNGIPLKFCDIEHGRISFFSFDEVELPVLP</sequence>
<keyword evidence="4" id="KW-0255">Endonuclease</keyword>
<dbReference type="PANTHER" id="PTHR21027:SF1">
    <property type="entry name" value="TRNA-SPLICING ENDONUCLEASE SUBUNIT SEN54"/>
    <property type="match status" value="1"/>
</dbReference>
<evidence type="ECO:0000313" key="5">
    <source>
        <dbReference type="Proteomes" id="UP000593562"/>
    </source>
</evidence>
<dbReference type="PANTHER" id="PTHR21027">
    <property type="entry name" value="TRNA-SPLICING ENDONUCLEASE SUBUNIT SEN54"/>
    <property type="match status" value="1"/>
</dbReference>
<comment type="similarity">
    <text evidence="1">Belongs to the SEN54 family.</text>
</comment>
<organism evidence="4 5">
    <name type="scientific">Tripterygium wilfordii</name>
    <name type="common">Thunder God vine</name>
    <dbReference type="NCBI Taxonomy" id="458696"/>
    <lineage>
        <taxon>Eukaryota</taxon>
        <taxon>Viridiplantae</taxon>
        <taxon>Streptophyta</taxon>
        <taxon>Embryophyta</taxon>
        <taxon>Tracheophyta</taxon>
        <taxon>Spermatophyta</taxon>
        <taxon>Magnoliopsida</taxon>
        <taxon>eudicotyledons</taxon>
        <taxon>Gunneridae</taxon>
        <taxon>Pentapetalae</taxon>
        <taxon>rosids</taxon>
        <taxon>fabids</taxon>
        <taxon>Celastrales</taxon>
        <taxon>Celastraceae</taxon>
        <taxon>Tripterygium</taxon>
    </lineage>
</organism>
<comment type="caution">
    <text evidence="4">The sequence shown here is derived from an EMBL/GenBank/DDBJ whole genome shotgun (WGS) entry which is preliminary data.</text>
</comment>
<keyword evidence="4" id="KW-0378">Hydrolase</keyword>
<dbReference type="OrthoDB" id="408683at2759"/>
<proteinExistence type="inferred from homology"/>
<dbReference type="GO" id="GO:0000379">
    <property type="term" value="P:tRNA-type intron splice site recognition and cleavage"/>
    <property type="evidence" value="ECO:0007669"/>
    <property type="project" value="TreeGrafter"/>
</dbReference>
<reference evidence="4 5" key="1">
    <citation type="journal article" date="2020" name="Nat. Commun.">
        <title>Genome of Tripterygium wilfordii and identification of cytochrome P450 involved in triptolide biosynthesis.</title>
        <authorList>
            <person name="Tu L."/>
            <person name="Su P."/>
            <person name="Zhang Z."/>
            <person name="Gao L."/>
            <person name="Wang J."/>
            <person name="Hu T."/>
            <person name="Zhou J."/>
            <person name="Zhang Y."/>
            <person name="Zhao Y."/>
            <person name="Liu Y."/>
            <person name="Song Y."/>
            <person name="Tong Y."/>
            <person name="Lu Y."/>
            <person name="Yang J."/>
            <person name="Xu C."/>
            <person name="Jia M."/>
            <person name="Peters R.J."/>
            <person name="Huang L."/>
            <person name="Gao W."/>
        </authorList>
    </citation>
    <scope>NUCLEOTIDE SEQUENCE [LARGE SCALE GENOMIC DNA]</scope>
    <source>
        <strain evidence="5">cv. XIE 37</strain>
        <tissue evidence="4">Leaf</tissue>
    </source>
</reference>
<keyword evidence="4" id="KW-0540">Nuclease</keyword>
<name>A0A7J7DVP8_TRIWF</name>
<protein>
    <submittedName>
        <fullName evidence="4">tRNA-splicing endonuclease subunit Sen54-like isoform X1</fullName>
    </submittedName>
</protein>
<evidence type="ECO:0000256" key="2">
    <source>
        <dbReference type="ARBA" id="ARBA00022694"/>
    </source>
</evidence>
<dbReference type="Proteomes" id="UP000593562">
    <property type="component" value="Unassembled WGS sequence"/>
</dbReference>
<dbReference type="Pfam" id="PF12928">
    <property type="entry name" value="tRNA_int_end_N2"/>
    <property type="match status" value="1"/>
</dbReference>